<comment type="function">
    <text evidence="9">Splits internally a 1,3-beta-glucan molecule and transfers the newly generated reducing end (the donor) to the non-reducing end of another 1,3-beta-glucan molecule (the acceptor) forming a 1,3-beta linkage, resulting in the elongation of 1,3-beta-glucan chains in the cell wall.</text>
</comment>
<keyword evidence="7" id="KW-0325">Glycoprotein</keyword>
<dbReference type="InterPro" id="IPR017853">
    <property type="entry name" value="GH"/>
</dbReference>
<evidence type="ECO:0000256" key="6">
    <source>
        <dbReference type="ARBA" id="ARBA00023136"/>
    </source>
</evidence>
<dbReference type="Pfam" id="PF03198">
    <property type="entry name" value="Glyco_hydro_72"/>
    <property type="match status" value="1"/>
</dbReference>
<dbReference type="GO" id="GO:0042124">
    <property type="term" value="F:1,3-beta-glucanosyltransferase activity"/>
    <property type="evidence" value="ECO:0007669"/>
    <property type="project" value="TreeGrafter"/>
</dbReference>
<keyword evidence="11" id="KW-1133">Transmembrane helix</keyword>
<feature type="transmembrane region" description="Helical" evidence="11">
    <location>
        <begin position="436"/>
        <end position="458"/>
    </location>
</feature>
<protein>
    <recommendedName>
        <fullName evidence="9">1,3-beta-glucanosyltransferase</fullName>
        <ecNumber evidence="9">2.4.1.-</ecNumber>
    </recommendedName>
</protein>
<feature type="chain" id="PRO_5029033043" description="1,3-beta-glucanosyltransferase" evidence="9">
    <location>
        <begin position="19"/>
        <end position="459"/>
    </location>
</feature>
<dbReference type="EMBL" id="JAABOJ010000005">
    <property type="protein sequence ID" value="KAF3286680.1"/>
    <property type="molecule type" value="Genomic_DNA"/>
</dbReference>
<keyword evidence="3 9" id="KW-0336">GPI-anchor</keyword>
<evidence type="ECO:0000256" key="11">
    <source>
        <dbReference type="SAM" id="Phobius"/>
    </source>
</evidence>
<evidence type="ECO:0000256" key="2">
    <source>
        <dbReference type="ARBA" id="ARBA00007528"/>
    </source>
</evidence>
<evidence type="ECO:0000256" key="10">
    <source>
        <dbReference type="SAM" id="MobiDB-lite"/>
    </source>
</evidence>
<evidence type="ECO:0000313" key="13">
    <source>
        <dbReference type="Proteomes" id="UP000474640"/>
    </source>
</evidence>
<keyword evidence="8 9" id="KW-0449">Lipoprotein</keyword>
<evidence type="ECO:0000256" key="5">
    <source>
        <dbReference type="ARBA" id="ARBA00022729"/>
    </source>
</evidence>
<evidence type="ECO:0000256" key="1">
    <source>
        <dbReference type="ARBA" id="ARBA00004609"/>
    </source>
</evidence>
<comment type="caution">
    <text evidence="12">The sequence shown here is derived from an EMBL/GenBank/DDBJ whole genome shotgun (WGS) entry which is preliminary data.</text>
</comment>
<organism evidence="12 13">
    <name type="scientific">Orbilia oligospora</name>
    <name type="common">Nematode-trapping fungus</name>
    <name type="synonym">Arthrobotrys oligospora</name>
    <dbReference type="NCBI Taxonomy" id="2813651"/>
    <lineage>
        <taxon>Eukaryota</taxon>
        <taxon>Fungi</taxon>
        <taxon>Dikarya</taxon>
        <taxon>Ascomycota</taxon>
        <taxon>Pezizomycotina</taxon>
        <taxon>Orbiliomycetes</taxon>
        <taxon>Orbiliales</taxon>
        <taxon>Orbiliaceae</taxon>
        <taxon>Orbilia</taxon>
    </lineage>
</organism>
<dbReference type="SUPFAM" id="SSF51445">
    <property type="entry name" value="(Trans)glycosidases"/>
    <property type="match status" value="1"/>
</dbReference>
<comment type="subcellular location">
    <subcellularLocation>
        <location evidence="1 9">Cell membrane</location>
        <topology evidence="1 9">Lipid-anchor</topology>
        <topology evidence="1 9">GPI-anchor</topology>
    </subcellularLocation>
</comment>
<sequence>MQFSTLAGLATLATSAAAALTPITIRGNAFYSGNTRFYVRGVDYQPGGASDPKDPLADTAICGRDIPAMKELGLNAIRVYIIDSAANHDECMKMLDDAGIYLILDVNTPTHSITRNDPAISYNEVYLQHVFGTMDVMSKYSNLMAYFAGNEVVNEESNTYAATYVKATVRDMKAYQKARNLRAIPIGYSAADVAQNRQFIAEYMNSGPDAERVDFHAFNDYSWCGAASSYLISGYDQKVKNYTDYGIPAFLSEFGCNTNPPRQFKEIESIYHTNMTGVFSGGLVFEWTQEENNFVRLNLFPTSDRLLLTYWIIKGLVEVSDDLKTIEPLVDYDNLKEMYEKIANPTGDGGATVTSGEASECPSRIPGVWDAECSLPAMPRRAEGYLKNGAGEPLGLDGPSNQWSGPAPPPSETETGGPAEATTTSPNAAPGIIPSLNFVMIGSISSIVIAGLLGGAALL</sequence>
<dbReference type="EC" id="2.4.1.-" evidence="9"/>
<evidence type="ECO:0000313" key="12">
    <source>
        <dbReference type="EMBL" id="KAF3286680.1"/>
    </source>
</evidence>
<dbReference type="OrthoDB" id="421038at2759"/>
<feature type="signal peptide" evidence="9">
    <location>
        <begin position="1"/>
        <end position="18"/>
    </location>
</feature>
<dbReference type="AlphaFoldDB" id="A0A7C8VLX1"/>
<evidence type="ECO:0000256" key="7">
    <source>
        <dbReference type="ARBA" id="ARBA00023180"/>
    </source>
</evidence>
<feature type="compositionally biased region" description="Low complexity" evidence="10">
    <location>
        <begin position="412"/>
        <end position="426"/>
    </location>
</feature>
<evidence type="ECO:0000256" key="4">
    <source>
        <dbReference type="ARBA" id="ARBA00022679"/>
    </source>
</evidence>
<keyword evidence="5 9" id="KW-0732">Signal</keyword>
<name>A0A7C8VLX1_ORBOL</name>
<accession>A0A7C8VLX1</accession>
<dbReference type="GO" id="GO:0031505">
    <property type="term" value="P:fungal-type cell wall organization"/>
    <property type="evidence" value="ECO:0007669"/>
    <property type="project" value="TreeGrafter"/>
</dbReference>
<comment type="similarity">
    <text evidence="2 9">Belongs to the glycosyl hydrolase 72 family.</text>
</comment>
<dbReference type="PANTHER" id="PTHR31468:SF5">
    <property type="entry name" value="1,3-BETA-GLUCANOSYLTRANSFERASE GAS5"/>
    <property type="match status" value="1"/>
</dbReference>
<reference evidence="12 13" key="1">
    <citation type="submission" date="2020-01" db="EMBL/GenBank/DDBJ databases">
        <authorList>
            <person name="Palmer J.M."/>
        </authorList>
    </citation>
    <scope>NUCLEOTIDE SEQUENCE [LARGE SCALE GENOMIC DNA]</scope>
    <source>
        <strain evidence="12 13">TWF970</strain>
    </source>
</reference>
<dbReference type="GO" id="GO:0071970">
    <property type="term" value="P:fungal-type cell wall (1-&gt;3)-beta-D-glucan biosynthetic process"/>
    <property type="evidence" value="ECO:0007669"/>
    <property type="project" value="TreeGrafter"/>
</dbReference>
<keyword evidence="4 9" id="KW-0808">Transferase</keyword>
<dbReference type="GO" id="GO:0098552">
    <property type="term" value="C:side of membrane"/>
    <property type="evidence" value="ECO:0007669"/>
    <property type="project" value="UniProtKB-KW"/>
</dbReference>
<keyword evidence="11" id="KW-0812">Transmembrane</keyword>
<feature type="region of interest" description="Disordered" evidence="10">
    <location>
        <begin position="386"/>
        <end position="428"/>
    </location>
</feature>
<evidence type="ECO:0000256" key="3">
    <source>
        <dbReference type="ARBA" id="ARBA00022622"/>
    </source>
</evidence>
<evidence type="ECO:0000256" key="8">
    <source>
        <dbReference type="ARBA" id="ARBA00023288"/>
    </source>
</evidence>
<dbReference type="InterPro" id="IPR004886">
    <property type="entry name" value="Glucanosyltransferase"/>
</dbReference>
<evidence type="ECO:0000256" key="9">
    <source>
        <dbReference type="RuleBase" id="RU361209"/>
    </source>
</evidence>
<keyword evidence="6 9" id="KW-0472">Membrane</keyword>
<dbReference type="Proteomes" id="UP000474640">
    <property type="component" value="Unassembled WGS sequence"/>
</dbReference>
<proteinExistence type="inferred from homology"/>
<dbReference type="Gene3D" id="3.20.20.80">
    <property type="entry name" value="Glycosidases"/>
    <property type="match status" value="1"/>
</dbReference>
<dbReference type="GO" id="GO:0005886">
    <property type="term" value="C:plasma membrane"/>
    <property type="evidence" value="ECO:0007669"/>
    <property type="project" value="UniProtKB-SubCell"/>
</dbReference>
<gene>
    <name evidence="12" type="ORF">TWF970_008527</name>
</gene>
<dbReference type="PANTHER" id="PTHR31468">
    <property type="entry name" value="1,3-BETA-GLUCANOSYLTRANSFERASE GAS1"/>
    <property type="match status" value="1"/>
</dbReference>